<accession>A0ABP0G6V9</accession>
<evidence type="ECO:0000313" key="2">
    <source>
        <dbReference type="Proteomes" id="UP001642483"/>
    </source>
</evidence>
<sequence length="131" mass="14548">MRGTSTDVKRYNKEYEHVFKSTTAGVTIQAPQLLQIKVDVQNLEKDDLSHLFFLTATQSQHGLVYAIIPVGFVCRQPGSSLNLLGPIQASHASVRGFPNCDANLCLEMLLPEQMLYDRLTICSFKCNAVTS</sequence>
<dbReference type="EMBL" id="CAWYQH010000104">
    <property type="protein sequence ID" value="CAK8687563.1"/>
    <property type="molecule type" value="Genomic_DNA"/>
</dbReference>
<proteinExistence type="predicted"/>
<keyword evidence="2" id="KW-1185">Reference proteome</keyword>
<organism evidence="1 2">
    <name type="scientific">Clavelina lepadiformis</name>
    <name type="common">Light-bulb sea squirt</name>
    <name type="synonym">Ascidia lepadiformis</name>
    <dbReference type="NCBI Taxonomy" id="159417"/>
    <lineage>
        <taxon>Eukaryota</taxon>
        <taxon>Metazoa</taxon>
        <taxon>Chordata</taxon>
        <taxon>Tunicata</taxon>
        <taxon>Ascidiacea</taxon>
        <taxon>Aplousobranchia</taxon>
        <taxon>Clavelinidae</taxon>
        <taxon>Clavelina</taxon>
    </lineage>
</organism>
<comment type="caution">
    <text evidence="1">The sequence shown here is derived from an EMBL/GenBank/DDBJ whole genome shotgun (WGS) entry which is preliminary data.</text>
</comment>
<gene>
    <name evidence="1" type="ORF">CVLEPA_LOCUS19631</name>
</gene>
<name>A0ABP0G6V9_CLALP</name>
<dbReference type="Proteomes" id="UP001642483">
    <property type="component" value="Unassembled WGS sequence"/>
</dbReference>
<reference evidence="1 2" key="1">
    <citation type="submission" date="2024-02" db="EMBL/GenBank/DDBJ databases">
        <authorList>
            <person name="Daric V."/>
            <person name="Darras S."/>
        </authorList>
    </citation>
    <scope>NUCLEOTIDE SEQUENCE [LARGE SCALE GENOMIC DNA]</scope>
</reference>
<protein>
    <submittedName>
        <fullName evidence="1">Uncharacterized protein</fullName>
    </submittedName>
</protein>
<evidence type="ECO:0000313" key="1">
    <source>
        <dbReference type="EMBL" id="CAK8687563.1"/>
    </source>
</evidence>